<comment type="caution">
    <text evidence="1">The sequence shown here is derived from an EMBL/GenBank/DDBJ whole genome shotgun (WGS) entry which is preliminary data.</text>
</comment>
<gene>
    <name evidence="1" type="ORF">S12H4_36633</name>
</gene>
<dbReference type="AlphaFoldDB" id="X1SIB2"/>
<name>X1SIB2_9ZZZZ</name>
<evidence type="ECO:0000313" key="1">
    <source>
        <dbReference type="EMBL" id="GAI92767.1"/>
    </source>
</evidence>
<sequence length="156" mass="18586">MEIAIIPLLLVFYNLNNRYKKKYCFPSQLKIVELLGKYQNIERSVRTLNRWLKFIEDKNFVKRTRRIRRDPELGYIFKSTLYKITKKGYLQLWRAGIDCFDKIKNLSGGVKKTDYQENKSPRLVNSQGEALNKKKMREIWNGVKNKISNITTSFNL</sequence>
<proteinExistence type="predicted"/>
<accession>X1SIB2</accession>
<dbReference type="EMBL" id="BARW01021854">
    <property type="protein sequence ID" value="GAI92767.1"/>
    <property type="molecule type" value="Genomic_DNA"/>
</dbReference>
<organism evidence="1">
    <name type="scientific">marine sediment metagenome</name>
    <dbReference type="NCBI Taxonomy" id="412755"/>
    <lineage>
        <taxon>unclassified sequences</taxon>
        <taxon>metagenomes</taxon>
        <taxon>ecological metagenomes</taxon>
    </lineage>
</organism>
<reference evidence="1" key="1">
    <citation type="journal article" date="2014" name="Front. Microbiol.">
        <title>High frequency of phylogenetically diverse reductive dehalogenase-homologous genes in deep subseafloor sedimentary metagenomes.</title>
        <authorList>
            <person name="Kawai M."/>
            <person name="Futagami T."/>
            <person name="Toyoda A."/>
            <person name="Takaki Y."/>
            <person name="Nishi S."/>
            <person name="Hori S."/>
            <person name="Arai W."/>
            <person name="Tsubouchi T."/>
            <person name="Morono Y."/>
            <person name="Uchiyama I."/>
            <person name="Ito T."/>
            <person name="Fujiyama A."/>
            <person name="Inagaki F."/>
            <person name="Takami H."/>
        </authorList>
    </citation>
    <scope>NUCLEOTIDE SEQUENCE</scope>
    <source>
        <strain evidence="1">Expedition CK06-06</strain>
    </source>
</reference>
<protein>
    <submittedName>
        <fullName evidence="1">Uncharacterized protein</fullName>
    </submittedName>
</protein>